<dbReference type="OrthoDB" id="5800536at2759"/>
<name>A0A0B1SE78_OESDE</name>
<organism evidence="7 8">
    <name type="scientific">Oesophagostomum dentatum</name>
    <name type="common">Nodular worm</name>
    <dbReference type="NCBI Taxonomy" id="61180"/>
    <lineage>
        <taxon>Eukaryota</taxon>
        <taxon>Metazoa</taxon>
        <taxon>Ecdysozoa</taxon>
        <taxon>Nematoda</taxon>
        <taxon>Chromadorea</taxon>
        <taxon>Rhabditida</taxon>
        <taxon>Rhabditina</taxon>
        <taxon>Rhabditomorpha</taxon>
        <taxon>Strongyloidea</taxon>
        <taxon>Strongylidae</taxon>
        <taxon>Oesophagostomum</taxon>
    </lineage>
</organism>
<comment type="subcellular location">
    <subcellularLocation>
        <location evidence="1">Membrane</location>
    </subcellularLocation>
</comment>
<evidence type="ECO:0000259" key="6">
    <source>
        <dbReference type="PROSITE" id="PS50262"/>
    </source>
</evidence>
<feature type="transmembrane region" description="Helical" evidence="5">
    <location>
        <begin position="32"/>
        <end position="54"/>
    </location>
</feature>
<evidence type="ECO:0000256" key="4">
    <source>
        <dbReference type="ARBA" id="ARBA00023136"/>
    </source>
</evidence>
<feature type="transmembrane region" description="Helical" evidence="5">
    <location>
        <begin position="107"/>
        <end position="127"/>
    </location>
</feature>
<keyword evidence="3 5" id="KW-1133">Transmembrane helix</keyword>
<feature type="transmembrane region" description="Helical" evidence="5">
    <location>
        <begin position="66"/>
        <end position="87"/>
    </location>
</feature>
<dbReference type="PANTHER" id="PTHR23017">
    <property type="entry name" value="SERPENTINE RECEPTOR, CLASS X"/>
    <property type="match status" value="1"/>
</dbReference>
<keyword evidence="2 5" id="KW-0812">Transmembrane</keyword>
<dbReference type="SUPFAM" id="SSF81321">
    <property type="entry name" value="Family A G protein-coupled receptor-like"/>
    <property type="match status" value="1"/>
</dbReference>
<dbReference type="PANTHER" id="PTHR23017:SF3">
    <property type="entry name" value="G-PROTEIN COUPLED RECEPTORS FAMILY 1 PROFILE DOMAIN-CONTAINING PROTEIN"/>
    <property type="match status" value="1"/>
</dbReference>
<dbReference type="InterPro" id="IPR019430">
    <property type="entry name" value="7TM_GPCR_serpentine_rcpt_Srx"/>
</dbReference>
<keyword evidence="8" id="KW-1185">Reference proteome</keyword>
<feature type="transmembrane region" description="Helical" evidence="5">
    <location>
        <begin position="148"/>
        <end position="168"/>
    </location>
</feature>
<dbReference type="PROSITE" id="PS50262">
    <property type="entry name" value="G_PROTEIN_RECEP_F1_2"/>
    <property type="match status" value="1"/>
</dbReference>
<sequence>MGIPTNSVYARAVNWYQMTNATATAIRSNEDIFVSGILAVIGGFGLMSNCIAMVAARRNPVLRNAFGMLCFSHSIANFGVMVVFVFWVTPMTLLQSHLSTELPGKVMGQILIMFWDVCVYSHLLISVNRIVAITLPHQASTLFNIRRTGFMLAAVWTLGFCHIIPYFWGGFHQHVKLKPR</sequence>
<evidence type="ECO:0000256" key="5">
    <source>
        <dbReference type="SAM" id="Phobius"/>
    </source>
</evidence>
<reference evidence="7 8" key="1">
    <citation type="submission" date="2014-03" db="EMBL/GenBank/DDBJ databases">
        <title>Draft genome of the hookworm Oesophagostomum dentatum.</title>
        <authorList>
            <person name="Mitreva M."/>
        </authorList>
    </citation>
    <scope>NUCLEOTIDE SEQUENCE [LARGE SCALE GENOMIC DNA]</scope>
    <source>
        <strain evidence="7 8">OD-Hann</strain>
    </source>
</reference>
<dbReference type="Proteomes" id="UP000053660">
    <property type="component" value="Unassembled WGS sequence"/>
</dbReference>
<dbReference type="CDD" id="cd00637">
    <property type="entry name" value="7tm_classA_rhodopsin-like"/>
    <property type="match status" value="1"/>
</dbReference>
<evidence type="ECO:0000313" key="7">
    <source>
        <dbReference type="EMBL" id="KHJ81857.1"/>
    </source>
</evidence>
<evidence type="ECO:0000256" key="1">
    <source>
        <dbReference type="ARBA" id="ARBA00004370"/>
    </source>
</evidence>
<dbReference type="Gene3D" id="1.20.1070.10">
    <property type="entry name" value="Rhodopsin 7-helix transmembrane proteins"/>
    <property type="match status" value="1"/>
</dbReference>
<gene>
    <name evidence="7" type="ORF">OESDEN_18454</name>
</gene>
<evidence type="ECO:0000313" key="8">
    <source>
        <dbReference type="Proteomes" id="UP000053660"/>
    </source>
</evidence>
<dbReference type="AlphaFoldDB" id="A0A0B1SE78"/>
<dbReference type="InterPro" id="IPR017452">
    <property type="entry name" value="GPCR_Rhodpsn_7TM"/>
</dbReference>
<protein>
    <recommendedName>
        <fullName evidence="6">G-protein coupled receptors family 1 profile domain-containing protein</fullName>
    </recommendedName>
</protein>
<dbReference type="GO" id="GO:0016020">
    <property type="term" value="C:membrane"/>
    <property type="evidence" value="ECO:0007669"/>
    <property type="project" value="UniProtKB-SubCell"/>
</dbReference>
<dbReference type="Pfam" id="PF10328">
    <property type="entry name" value="7TM_GPCR_Srx"/>
    <property type="match status" value="1"/>
</dbReference>
<feature type="domain" description="G-protein coupled receptors family 1 profile" evidence="6">
    <location>
        <begin position="48"/>
        <end position="180"/>
    </location>
</feature>
<dbReference type="EMBL" id="KN584747">
    <property type="protein sequence ID" value="KHJ81857.1"/>
    <property type="molecule type" value="Genomic_DNA"/>
</dbReference>
<evidence type="ECO:0000256" key="3">
    <source>
        <dbReference type="ARBA" id="ARBA00022989"/>
    </source>
</evidence>
<keyword evidence="4 5" id="KW-0472">Membrane</keyword>
<accession>A0A0B1SE78</accession>
<proteinExistence type="predicted"/>
<evidence type="ECO:0000256" key="2">
    <source>
        <dbReference type="ARBA" id="ARBA00022692"/>
    </source>
</evidence>